<organism evidence="1 2">
    <name type="scientific">Xenopus laevis</name>
    <name type="common">African clawed frog</name>
    <dbReference type="NCBI Taxonomy" id="8355"/>
    <lineage>
        <taxon>Eukaryota</taxon>
        <taxon>Metazoa</taxon>
        <taxon>Chordata</taxon>
        <taxon>Craniata</taxon>
        <taxon>Vertebrata</taxon>
        <taxon>Euteleostomi</taxon>
        <taxon>Amphibia</taxon>
        <taxon>Batrachia</taxon>
        <taxon>Anura</taxon>
        <taxon>Pipoidea</taxon>
        <taxon>Pipidae</taxon>
        <taxon>Xenopodinae</taxon>
        <taxon>Xenopus</taxon>
        <taxon>Xenopus</taxon>
    </lineage>
</organism>
<dbReference type="OMA" id="SMLLFYR"/>
<evidence type="ECO:0000313" key="2">
    <source>
        <dbReference type="RefSeq" id="XP_018108143.1"/>
    </source>
</evidence>
<proteinExistence type="predicted"/>
<dbReference type="GO" id="GO:0005509">
    <property type="term" value="F:calcium ion binding"/>
    <property type="evidence" value="ECO:0007669"/>
    <property type="project" value="InterPro"/>
</dbReference>
<dbReference type="InterPro" id="IPR049760">
    <property type="entry name" value="DD_EFCAB10"/>
</dbReference>
<dbReference type="PANTHER" id="PTHR21847">
    <property type="entry name" value="EF-HAND CALCIUM-BINDING DOMAIN-CONTAINING PROTEIN 10"/>
    <property type="match status" value="1"/>
</dbReference>
<dbReference type="OrthoDB" id="10260455at2759"/>
<dbReference type="SUPFAM" id="SSF47473">
    <property type="entry name" value="EF-hand"/>
    <property type="match status" value="1"/>
</dbReference>
<dbReference type="PaxDb" id="8355-A0A1L8GZ76"/>
<keyword evidence="1" id="KW-1185">Reference proteome</keyword>
<dbReference type="InterPro" id="IPR039879">
    <property type="entry name" value="EFC10"/>
</dbReference>
<dbReference type="PANTHER" id="PTHR21847:SF1">
    <property type="entry name" value="EF-HAND CALCIUM-BINDING DOMAIN-CONTAINING PROTEIN 10"/>
    <property type="match status" value="1"/>
</dbReference>
<dbReference type="CTD" id="108711188"/>
<dbReference type="KEGG" id="xla:108711188"/>
<evidence type="ECO:0000313" key="1">
    <source>
        <dbReference type="Proteomes" id="UP000186698"/>
    </source>
</evidence>
<protein>
    <submittedName>
        <fullName evidence="2">EF-hand calcium-binding domain-containing protein 10</fullName>
    </submittedName>
</protein>
<dbReference type="Proteomes" id="UP000186698">
    <property type="component" value="Chromosome 3L"/>
</dbReference>
<reference evidence="2" key="1">
    <citation type="submission" date="2025-08" db="UniProtKB">
        <authorList>
            <consortium name="RefSeq"/>
        </authorList>
    </citation>
    <scope>IDENTIFICATION</scope>
    <source>
        <strain evidence="2">J_2021</strain>
        <tissue evidence="2">Erythrocytes</tissue>
    </source>
</reference>
<dbReference type="AlphaFoldDB" id="A0A1L8GZ76"/>
<dbReference type="InterPro" id="IPR011992">
    <property type="entry name" value="EF-hand-dom_pair"/>
</dbReference>
<dbReference type="GeneID" id="108711188"/>
<dbReference type="InterPro" id="IPR056587">
    <property type="entry name" value="EF_EFCAB10_C"/>
</dbReference>
<dbReference type="Pfam" id="PF24548">
    <property type="entry name" value="EF_EFCAB10_C"/>
    <property type="match status" value="1"/>
</dbReference>
<dbReference type="AGR" id="Xenbase:XB-GENE-17332954"/>
<dbReference type="InterPro" id="IPR002048">
    <property type="entry name" value="EF_hand_dom"/>
</dbReference>
<name>A0A1L8GZ76_XENLA</name>
<dbReference type="STRING" id="8355.A0A1L8GZ76"/>
<gene>
    <name evidence="2 3" type="primary">efcab10.L</name>
</gene>
<dbReference type="Xenbase" id="XB-GENE-17332954">
    <property type="gene designation" value="efcab10.L"/>
</dbReference>
<evidence type="ECO:0000313" key="3">
    <source>
        <dbReference type="Xenbase" id="XB-GENE-17332954"/>
    </source>
</evidence>
<dbReference type="RefSeq" id="XP_018108143.1">
    <property type="nucleotide sequence ID" value="XM_018252654.2"/>
</dbReference>
<dbReference type="CDD" id="cd22976">
    <property type="entry name" value="DD_EFCAB10"/>
    <property type="match status" value="1"/>
</dbReference>
<sequence>MAAVRKMEAEKYLQENRIPELVNNLTSLLLYHRPERPREFLIKQLENLKYARLSDVDYPCLFDDSNLDAIFGILDPAGQGYITGTQYMEALKTLGIDITNVEEPGGRITLELFKHSMRIQLKSACATFKS</sequence>
<accession>A0A1L8GZ76</accession>
<dbReference type="Gene3D" id="1.20.890.10">
    <property type="entry name" value="cAMP-dependent protein kinase regulatory subunit, dimerization-anchoring domain"/>
    <property type="match status" value="1"/>
</dbReference>
<dbReference type="PROSITE" id="PS50222">
    <property type="entry name" value="EF_HAND_2"/>
    <property type="match status" value="1"/>
</dbReference>
<dbReference type="SUPFAM" id="SSF47391">
    <property type="entry name" value="Dimerization-anchoring domain of cAMP-dependent PK regulatory subunit"/>
    <property type="match status" value="1"/>
</dbReference>
<dbReference type="Bgee" id="108711188">
    <property type="expression patterns" value="Expressed in testis and 17 other cell types or tissues"/>
</dbReference>